<comment type="caution">
    <text evidence="3">The sequence shown here is derived from an EMBL/GenBank/DDBJ whole genome shotgun (WGS) entry which is preliminary data.</text>
</comment>
<name>A0A1F5V4U0_9BACT</name>
<evidence type="ECO:0000313" key="3">
    <source>
        <dbReference type="EMBL" id="OGF58425.1"/>
    </source>
</evidence>
<dbReference type="NCBIfam" id="TIGR02175">
    <property type="entry name" value="PorC_KorC"/>
    <property type="match status" value="1"/>
</dbReference>
<organism evidence="3 4">
    <name type="scientific">Candidatus Fischerbacteria bacterium RBG_13_37_8</name>
    <dbReference type="NCBI Taxonomy" id="1817863"/>
    <lineage>
        <taxon>Bacteria</taxon>
        <taxon>Candidatus Fischeribacteriota</taxon>
    </lineage>
</organism>
<evidence type="ECO:0000256" key="1">
    <source>
        <dbReference type="ARBA" id="ARBA00023002"/>
    </source>
</evidence>
<dbReference type="InterPro" id="IPR051626">
    <property type="entry name" value="Oxidoreductase_gamma_subunit"/>
</dbReference>
<dbReference type="STRING" id="1817863.A2Y62_04460"/>
<dbReference type="InterPro" id="IPR019752">
    <property type="entry name" value="Pyrv/ketoisovalerate_OxRed_cat"/>
</dbReference>
<accession>A0A1F5V4U0</accession>
<dbReference type="PANTHER" id="PTHR43366:SF1">
    <property type="entry name" value="PYRUVATE SYNTHASE SUBUNIT PORC"/>
    <property type="match status" value="1"/>
</dbReference>
<dbReference type="InterPro" id="IPR011894">
    <property type="entry name" value="PorC_KorC"/>
</dbReference>
<dbReference type="AlphaFoldDB" id="A0A1F5V4U0"/>
<dbReference type="SUPFAM" id="SSF53323">
    <property type="entry name" value="Pyruvate-ferredoxin oxidoreductase, PFOR, domain III"/>
    <property type="match status" value="1"/>
</dbReference>
<dbReference type="Pfam" id="PF01558">
    <property type="entry name" value="POR"/>
    <property type="match status" value="1"/>
</dbReference>
<keyword evidence="1" id="KW-0560">Oxidoreductase</keyword>
<evidence type="ECO:0000313" key="4">
    <source>
        <dbReference type="Proteomes" id="UP000178943"/>
    </source>
</evidence>
<dbReference type="PANTHER" id="PTHR43366">
    <property type="entry name" value="PYRUVATE SYNTHASE SUBUNIT PORC"/>
    <property type="match status" value="1"/>
</dbReference>
<dbReference type="Proteomes" id="UP000178943">
    <property type="component" value="Unassembled WGS sequence"/>
</dbReference>
<sequence length="185" mass="20361">MIEIRMHGRGGQGAAIACKILALAVFKEGKYAQSFPAFGVERRGAPVVAYTRIDTKPIQLRCEIYEPDHIIVLDPTLMLSTNVIGGLKKGGTILINSNLAESFFKIPEEFRSKCFDANTIAVKYHLGTKTIPIVNTAILGAFVKYTGVLSIDKLSEAIEETVPSRTKENVEAVRESYDLLTQQTK</sequence>
<dbReference type="Gene3D" id="3.40.920.10">
    <property type="entry name" value="Pyruvate-ferredoxin oxidoreductase, PFOR, domain III"/>
    <property type="match status" value="1"/>
</dbReference>
<dbReference type="GO" id="GO:0016625">
    <property type="term" value="F:oxidoreductase activity, acting on the aldehyde or oxo group of donors, iron-sulfur protein as acceptor"/>
    <property type="evidence" value="ECO:0007669"/>
    <property type="project" value="InterPro"/>
</dbReference>
<protein>
    <submittedName>
        <fullName evidence="3">Pyruvate ferredoxin oxidoreductase</fullName>
    </submittedName>
</protein>
<dbReference type="EMBL" id="MFGW01000246">
    <property type="protein sequence ID" value="OGF58425.1"/>
    <property type="molecule type" value="Genomic_DNA"/>
</dbReference>
<evidence type="ECO:0000259" key="2">
    <source>
        <dbReference type="Pfam" id="PF01558"/>
    </source>
</evidence>
<reference evidence="3 4" key="1">
    <citation type="journal article" date="2016" name="Nat. Commun.">
        <title>Thousands of microbial genomes shed light on interconnected biogeochemical processes in an aquifer system.</title>
        <authorList>
            <person name="Anantharaman K."/>
            <person name="Brown C.T."/>
            <person name="Hug L.A."/>
            <person name="Sharon I."/>
            <person name="Castelle C.J."/>
            <person name="Probst A.J."/>
            <person name="Thomas B.C."/>
            <person name="Singh A."/>
            <person name="Wilkins M.J."/>
            <person name="Karaoz U."/>
            <person name="Brodie E.L."/>
            <person name="Williams K.H."/>
            <person name="Hubbard S.S."/>
            <person name="Banfield J.F."/>
        </authorList>
    </citation>
    <scope>NUCLEOTIDE SEQUENCE [LARGE SCALE GENOMIC DNA]</scope>
</reference>
<feature type="domain" description="Pyruvate/ketoisovalerate oxidoreductase catalytic" evidence="2">
    <location>
        <begin position="10"/>
        <end position="177"/>
    </location>
</feature>
<proteinExistence type="predicted"/>
<dbReference type="InterPro" id="IPR002869">
    <property type="entry name" value="Pyrv_flavodox_OxRed_cen"/>
</dbReference>
<keyword evidence="3" id="KW-0670">Pyruvate</keyword>
<gene>
    <name evidence="3" type="ORF">A2Y62_04460</name>
</gene>